<accession>A0A7W4ULV6</accession>
<dbReference type="AlphaFoldDB" id="A0A7W4ULV6"/>
<gene>
    <name evidence="1" type="ORF">FHX72_000329</name>
</gene>
<name>A0A7W4ULV6_9MICO</name>
<dbReference type="Proteomes" id="UP000545286">
    <property type="component" value="Unassembled WGS sequence"/>
</dbReference>
<dbReference type="RefSeq" id="WP_156475595.1">
    <property type="nucleotide sequence ID" value="NZ_CZJS01000079.1"/>
</dbReference>
<protein>
    <submittedName>
        <fullName evidence="1">Uncharacterized protein</fullName>
    </submittedName>
</protein>
<keyword evidence="2" id="KW-1185">Reference proteome</keyword>
<comment type="caution">
    <text evidence="1">The sequence shown here is derived from an EMBL/GenBank/DDBJ whole genome shotgun (WGS) entry which is preliminary data.</text>
</comment>
<sequence length="52" mass="5083">MSEDASAVTSATLDADRAVNAEATAEEATSLPGGFTMLGGAGKACEGDSCMI</sequence>
<reference evidence="1 2" key="1">
    <citation type="submission" date="2020-08" db="EMBL/GenBank/DDBJ databases">
        <title>Sequencing the genomes of 1000 actinobacteria strains.</title>
        <authorList>
            <person name="Klenk H.-P."/>
        </authorList>
    </citation>
    <scope>NUCLEOTIDE SEQUENCE [LARGE SCALE GENOMIC DNA]</scope>
    <source>
        <strain evidence="1 2">DSM 20419</strain>
    </source>
</reference>
<evidence type="ECO:0000313" key="2">
    <source>
        <dbReference type="Proteomes" id="UP000545286"/>
    </source>
</evidence>
<proteinExistence type="predicted"/>
<evidence type="ECO:0000313" key="1">
    <source>
        <dbReference type="EMBL" id="MBB2956217.1"/>
    </source>
</evidence>
<organism evidence="1 2">
    <name type="scientific">Pseudoclavibacter helvolus</name>
    <dbReference type="NCBI Taxonomy" id="255205"/>
    <lineage>
        <taxon>Bacteria</taxon>
        <taxon>Bacillati</taxon>
        <taxon>Actinomycetota</taxon>
        <taxon>Actinomycetes</taxon>
        <taxon>Micrococcales</taxon>
        <taxon>Microbacteriaceae</taxon>
        <taxon>Pseudoclavibacter</taxon>
    </lineage>
</organism>
<dbReference type="EMBL" id="JACHWJ010000001">
    <property type="protein sequence ID" value="MBB2956217.1"/>
    <property type="molecule type" value="Genomic_DNA"/>
</dbReference>